<evidence type="ECO:0000256" key="1">
    <source>
        <dbReference type="SAM" id="MobiDB-lite"/>
    </source>
</evidence>
<protein>
    <submittedName>
        <fullName evidence="3">Uncharacterized protein LOC116666548</fullName>
    </submittedName>
</protein>
<feature type="region of interest" description="Disordered" evidence="1">
    <location>
        <begin position="271"/>
        <end position="291"/>
    </location>
</feature>
<accession>A0A8B8TVR9</accession>
<proteinExistence type="predicted"/>
<keyword evidence="2" id="KW-1185">Reference proteome</keyword>
<dbReference type="AlphaFoldDB" id="A0A8B8TVR9"/>
<reference evidence="3" key="1">
    <citation type="submission" date="2025-08" db="UniProtKB">
        <authorList>
            <consortium name="RefSeq"/>
        </authorList>
    </citation>
    <scope>IDENTIFICATION</scope>
    <source>
        <tissue evidence="3">Ear skin</tissue>
    </source>
</reference>
<gene>
    <name evidence="3" type="primary">LOC116666548</name>
</gene>
<name>A0A8B8TVR9_CAMFR</name>
<evidence type="ECO:0000313" key="2">
    <source>
        <dbReference type="Proteomes" id="UP000694856"/>
    </source>
</evidence>
<feature type="compositionally biased region" description="Polar residues" evidence="1">
    <location>
        <begin position="278"/>
        <end position="291"/>
    </location>
</feature>
<feature type="region of interest" description="Disordered" evidence="1">
    <location>
        <begin position="1"/>
        <end position="54"/>
    </location>
</feature>
<dbReference type="GeneID" id="116666548"/>
<sequence length="291" mass="29868">MTGACGAGRAVTAEAPRPGLGAARRPRRGAEMRGPQTQAPGTGSLMAAPGPPGWGTPAGCRASLGSLFSSVNGDTVRTHAGCGGDLGSGGYSSAQAALALTHWAVSIVALDETGRAVRQDLRGFQDHLPKDSSSSWGRWGCLVQGTLRVGRPGNKPDPHSLPPCTGPCRSGGRGKGQVSLRGTRSPGRWPRQCRTRWQVPWAGPGGGRGWVAREEPAPSLRLPGPGTPARSSALWAPLLASPPGWSSPAVTTSASALLLRDLAINQQLQEAGVAVRQPQASSETMSSSSCP</sequence>
<dbReference type="RefSeq" id="XP_032346008.1">
    <property type="nucleotide sequence ID" value="XM_032490117.1"/>
</dbReference>
<organism evidence="2 3">
    <name type="scientific">Camelus ferus</name>
    <name type="common">Wild bactrian camel</name>
    <name type="synonym">Camelus bactrianus ferus</name>
    <dbReference type="NCBI Taxonomy" id="419612"/>
    <lineage>
        <taxon>Eukaryota</taxon>
        <taxon>Metazoa</taxon>
        <taxon>Chordata</taxon>
        <taxon>Craniata</taxon>
        <taxon>Vertebrata</taxon>
        <taxon>Euteleostomi</taxon>
        <taxon>Mammalia</taxon>
        <taxon>Eutheria</taxon>
        <taxon>Laurasiatheria</taxon>
        <taxon>Artiodactyla</taxon>
        <taxon>Tylopoda</taxon>
        <taxon>Camelidae</taxon>
        <taxon>Camelus</taxon>
    </lineage>
</organism>
<dbReference type="Proteomes" id="UP000694856">
    <property type="component" value="Chromosome 10"/>
</dbReference>
<evidence type="ECO:0000313" key="3">
    <source>
        <dbReference type="RefSeq" id="XP_032346008.1"/>
    </source>
</evidence>
<dbReference type="KEGG" id="cfr:116666548"/>
<feature type="region of interest" description="Disordered" evidence="1">
    <location>
        <begin position="150"/>
        <end position="189"/>
    </location>
</feature>